<evidence type="ECO:0000256" key="2">
    <source>
        <dbReference type="ARBA" id="ARBA00022679"/>
    </source>
</evidence>
<dbReference type="Gene3D" id="3.40.50.2000">
    <property type="entry name" value="Glycogen Phosphorylase B"/>
    <property type="match status" value="2"/>
</dbReference>
<dbReference type="AlphaFoldDB" id="A0A6V8KQ20"/>
<evidence type="ECO:0000313" key="6">
    <source>
        <dbReference type="Proteomes" id="UP000482800"/>
    </source>
</evidence>
<dbReference type="InterPro" id="IPR001296">
    <property type="entry name" value="Glyco_trans_1"/>
</dbReference>
<keyword evidence="6" id="KW-1185">Reference proteome</keyword>
<keyword evidence="1" id="KW-0328">Glycosyltransferase</keyword>
<comment type="caution">
    <text evidence="5">The sequence shown here is derived from an EMBL/GenBank/DDBJ whole genome shotgun (WGS) entry which is preliminary data.</text>
</comment>
<dbReference type="Pfam" id="PF00534">
    <property type="entry name" value="Glycos_transf_1"/>
    <property type="match status" value="1"/>
</dbReference>
<evidence type="ECO:0000259" key="4">
    <source>
        <dbReference type="Pfam" id="PF13579"/>
    </source>
</evidence>
<dbReference type="EMBL" id="BLPF01000004">
    <property type="protein sequence ID" value="GFJ85500.1"/>
    <property type="molecule type" value="Genomic_DNA"/>
</dbReference>
<evidence type="ECO:0000256" key="1">
    <source>
        <dbReference type="ARBA" id="ARBA00022676"/>
    </source>
</evidence>
<feature type="domain" description="Glycosyl transferase family 1" evidence="3">
    <location>
        <begin position="205"/>
        <end position="327"/>
    </location>
</feature>
<dbReference type="PANTHER" id="PTHR45947">
    <property type="entry name" value="SULFOQUINOVOSYL TRANSFERASE SQD2"/>
    <property type="match status" value="1"/>
</dbReference>
<gene>
    <name evidence="5" type="ORF">Phou_096800</name>
</gene>
<reference evidence="5 6" key="1">
    <citation type="submission" date="2020-03" db="EMBL/GenBank/DDBJ databases">
        <title>Whole genome shotgun sequence of Phytohabitans houttuyneae NBRC 108639.</title>
        <authorList>
            <person name="Komaki H."/>
            <person name="Tamura T."/>
        </authorList>
    </citation>
    <scope>NUCLEOTIDE SEQUENCE [LARGE SCALE GENOMIC DNA]</scope>
    <source>
        <strain evidence="5 6">NBRC 108639</strain>
    </source>
</reference>
<evidence type="ECO:0008006" key="7">
    <source>
        <dbReference type="Google" id="ProtNLM"/>
    </source>
</evidence>
<organism evidence="5 6">
    <name type="scientific">Phytohabitans houttuyneae</name>
    <dbReference type="NCBI Taxonomy" id="1076126"/>
    <lineage>
        <taxon>Bacteria</taxon>
        <taxon>Bacillati</taxon>
        <taxon>Actinomycetota</taxon>
        <taxon>Actinomycetes</taxon>
        <taxon>Micromonosporales</taxon>
        <taxon>Micromonosporaceae</taxon>
    </lineage>
</organism>
<evidence type="ECO:0000313" key="5">
    <source>
        <dbReference type="EMBL" id="GFJ85500.1"/>
    </source>
</evidence>
<dbReference type="RefSeq" id="WP_173070600.1">
    <property type="nucleotide sequence ID" value="NZ_BAABGO010000009.1"/>
</dbReference>
<dbReference type="GO" id="GO:0016758">
    <property type="term" value="F:hexosyltransferase activity"/>
    <property type="evidence" value="ECO:0007669"/>
    <property type="project" value="TreeGrafter"/>
</dbReference>
<dbReference type="Pfam" id="PF13579">
    <property type="entry name" value="Glyco_trans_4_4"/>
    <property type="match status" value="1"/>
</dbReference>
<keyword evidence="2" id="KW-0808">Transferase</keyword>
<dbReference type="SUPFAM" id="SSF53756">
    <property type="entry name" value="UDP-Glycosyltransferase/glycogen phosphorylase"/>
    <property type="match status" value="1"/>
</dbReference>
<dbReference type="Proteomes" id="UP000482800">
    <property type="component" value="Unassembled WGS sequence"/>
</dbReference>
<evidence type="ECO:0000259" key="3">
    <source>
        <dbReference type="Pfam" id="PF00534"/>
    </source>
</evidence>
<reference evidence="5 6" key="2">
    <citation type="submission" date="2020-03" db="EMBL/GenBank/DDBJ databases">
        <authorList>
            <person name="Ichikawa N."/>
            <person name="Kimura A."/>
            <person name="Kitahashi Y."/>
            <person name="Uohara A."/>
        </authorList>
    </citation>
    <scope>NUCLEOTIDE SEQUENCE [LARGE SCALE GENOMIC DNA]</scope>
    <source>
        <strain evidence="5 6">NBRC 108639</strain>
    </source>
</reference>
<proteinExistence type="predicted"/>
<accession>A0A6V8KQ20</accession>
<dbReference type="PANTHER" id="PTHR45947:SF3">
    <property type="entry name" value="SULFOQUINOVOSYL TRANSFERASE SQD2"/>
    <property type="match status" value="1"/>
</dbReference>
<name>A0A6V8KQ20_9ACTN</name>
<dbReference type="InterPro" id="IPR028098">
    <property type="entry name" value="Glyco_trans_4-like_N"/>
</dbReference>
<dbReference type="GO" id="GO:1901137">
    <property type="term" value="P:carbohydrate derivative biosynthetic process"/>
    <property type="evidence" value="ECO:0007669"/>
    <property type="project" value="UniProtKB-ARBA"/>
</dbReference>
<dbReference type="InterPro" id="IPR050194">
    <property type="entry name" value="Glycosyltransferase_grp1"/>
</dbReference>
<protein>
    <recommendedName>
        <fullName evidence="7">Glycosyl transferase family 1</fullName>
    </recommendedName>
</protein>
<feature type="domain" description="Glycosyltransferase subfamily 4-like N-terminal" evidence="4">
    <location>
        <begin position="18"/>
        <end position="192"/>
    </location>
</feature>
<sequence>MSRAILVFSRATPHHHSGGMEEVSWGLAAEWARLGREVRLVTTALPGAEGPFSDAGVEVVPLSGTAPGRYSRAWWEASRRYWTQLAAAPSVVLSVSSAAYAAVRERARHPHTPFVMQAHGTSAMEILSKLRAASVKYAATAPKNALWLLRDLARYRDFDQIVAVGDRVYDSLVAKPQRWSVGAERVRLIRNGVAAEGHAFAPAARERVRAEHGIGPDTVAVACVGRLHLQKRVDRALRTAAALRASGDGDRYRFLLVGDGPDEQRLRGLAAELGVAGMVVFTGRADRERVRDYNSAADVALVTTARMEVGLPLVVLEALANGLPCVVPSSFVAGTSWKGLHPVDAGDPPAVATALAAATRGPRGAASLLPADLTLERCARTYLDLFDELAPVGRA</sequence>